<dbReference type="SMART" id="SM00382">
    <property type="entry name" value="AAA"/>
    <property type="match status" value="2"/>
</dbReference>
<dbReference type="Pfam" id="PF08352">
    <property type="entry name" value="oligo_HPY"/>
    <property type="match status" value="2"/>
</dbReference>
<dbReference type="GO" id="GO:0005524">
    <property type="term" value="F:ATP binding"/>
    <property type="evidence" value="ECO:0007669"/>
    <property type="project" value="UniProtKB-KW"/>
</dbReference>
<dbReference type="InterPro" id="IPR003593">
    <property type="entry name" value="AAA+_ATPase"/>
</dbReference>
<dbReference type="AlphaFoldDB" id="A0A2A9ERQ0"/>
<dbReference type="NCBIfam" id="NF007739">
    <property type="entry name" value="PRK10419.1"/>
    <property type="match status" value="2"/>
</dbReference>
<keyword evidence="2" id="KW-0813">Transport</keyword>
<feature type="domain" description="ABC transporter" evidence="6">
    <location>
        <begin position="59"/>
        <end position="309"/>
    </location>
</feature>
<evidence type="ECO:0000256" key="4">
    <source>
        <dbReference type="ARBA" id="ARBA00022840"/>
    </source>
</evidence>
<proteinExistence type="inferred from homology"/>
<comment type="similarity">
    <text evidence="1">Belongs to the ABC transporter superfamily.</text>
</comment>
<organism evidence="7 8">
    <name type="scientific">Georgenia soli</name>
    <dbReference type="NCBI Taxonomy" id="638953"/>
    <lineage>
        <taxon>Bacteria</taxon>
        <taxon>Bacillati</taxon>
        <taxon>Actinomycetota</taxon>
        <taxon>Actinomycetes</taxon>
        <taxon>Micrococcales</taxon>
        <taxon>Bogoriellaceae</taxon>
        <taxon>Georgenia</taxon>
    </lineage>
</organism>
<feature type="compositionally biased region" description="Low complexity" evidence="5">
    <location>
        <begin position="1"/>
        <end position="14"/>
    </location>
</feature>
<protein>
    <submittedName>
        <fullName evidence="7">Peptide/nickel transport system ATP-binding protein</fullName>
    </submittedName>
</protein>
<dbReference type="InterPro" id="IPR050319">
    <property type="entry name" value="ABC_transp_ATP-bind"/>
</dbReference>
<evidence type="ECO:0000256" key="1">
    <source>
        <dbReference type="ARBA" id="ARBA00005417"/>
    </source>
</evidence>
<feature type="domain" description="ABC transporter" evidence="6">
    <location>
        <begin position="346"/>
        <end position="588"/>
    </location>
</feature>
<evidence type="ECO:0000259" key="6">
    <source>
        <dbReference type="PROSITE" id="PS50893"/>
    </source>
</evidence>
<dbReference type="InterPro" id="IPR013563">
    <property type="entry name" value="Oligopep_ABC_C"/>
</dbReference>
<evidence type="ECO:0000313" key="7">
    <source>
        <dbReference type="EMBL" id="PFG40879.1"/>
    </source>
</evidence>
<feature type="compositionally biased region" description="Basic and acidic residues" evidence="5">
    <location>
        <begin position="603"/>
        <end position="613"/>
    </location>
</feature>
<comment type="caution">
    <text evidence="7">The sequence shown here is derived from an EMBL/GenBank/DDBJ whole genome shotgun (WGS) entry which is preliminary data.</text>
</comment>
<dbReference type="Pfam" id="PF00005">
    <property type="entry name" value="ABC_tran"/>
    <property type="match status" value="2"/>
</dbReference>
<dbReference type="PANTHER" id="PTHR43776:SF7">
    <property type="entry name" value="D,D-DIPEPTIDE TRANSPORT ATP-BINDING PROTEIN DDPF-RELATED"/>
    <property type="match status" value="1"/>
</dbReference>
<feature type="region of interest" description="Disordered" evidence="5">
    <location>
        <begin position="596"/>
        <end position="645"/>
    </location>
</feature>
<dbReference type="PANTHER" id="PTHR43776">
    <property type="entry name" value="TRANSPORT ATP-BINDING PROTEIN"/>
    <property type="match status" value="1"/>
</dbReference>
<evidence type="ECO:0000313" key="8">
    <source>
        <dbReference type="Proteomes" id="UP000222106"/>
    </source>
</evidence>
<dbReference type="Gene3D" id="3.40.50.300">
    <property type="entry name" value="P-loop containing nucleotide triphosphate hydrolases"/>
    <property type="match status" value="2"/>
</dbReference>
<keyword evidence="8" id="KW-1185">Reference proteome</keyword>
<keyword evidence="4 7" id="KW-0067">ATP-binding</keyword>
<dbReference type="PROSITE" id="PS00211">
    <property type="entry name" value="ABC_TRANSPORTER_1"/>
    <property type="match status" value="2"/>
</dbReference>
<gene>
    <name evidence="7" type="ORF">ATJ97_3420</name>
</gene>
<dbReference type="OrthoDB" id="4008250at2"/>
<reference evidence="7 8" key="1">
    <citation type="submission" date="2017-10" db="EMBL/GenBank/DDBJ databases">
        <title>Sequencing the genomes of 1000 actinobacteria strains.</title>
        <authorList>
            <person name="Klenk H.-P."/>
        </authorList>
    </citation>
    <scope>NUCLEOTIDE SEQUENCE [LARGE SCALE GENOMIC DNA]</scope>
    <source>
        <strain evidence="7 8">DSM 21838</strain>
    </source>
</reference>
<evidence type="ECO:0000256" key="5">
    <source>
        <dbReference type="SAM" id="MobiDB-lite"/>
    </source>
</evidence>
<dbReference type="Proteomes" id="UP000222106">
    <property type="component" value="Unassembled WGS sequence"/>
</dbReference>
<sequence>MTSIATTLASAATRSEARPAPPATEPSTDQGTTEQGTTDHRTTAEPAGAAPARGRPAVLSVRDLVVSYRTRSAARTVVHGVSLDVGPGEVVAVVGESGSGKTTTAQAVIGLLAENGRVESGTVAINGTDVSGWSSRRLESVRGRRVGLVPQDPNNSLNPVKTVGDNLAEVLRIHRYGSAAAIRARVLELLERVGIPEPEVRARQYPHELSGGMKQRVLIAGAIALEPDLVIADEPTSALDVTVQQTVLDLLGDLQRELGTAVLLITHDLAVAADRADRVVVLKDGRVVEEGPTAQLVSHPQATYTRSLLADAPAFRSPADGARARTAALVERADEHDHAVVVTGLVQEFARDRAAGAFRAVDDVSFAVVRGTTHALVGESGSGKTTTARAVVGLGRPTAGSVVVEGEQVTGLRGEALRRFRRGTQLVYQNPFSSLDPRQSIAEIVAEPLRNLPRGERPGRSARAARAAETVERVALPADVLRRRPAELSGGQRQRVAIARALVLQPRLLVLDEAVSALDVSVQAQILDLLGELQTDLGLTYLFISHDLAVVRQISDTVSVMRAGKVVEQGRTEQVFARPEHEYTAALLAAIPGRGVRTGSTARRTDPAGEHHAAPITRGADPASEHHAAPITRHAAPTTEQEQSR</sequence>
<dbReference type="GO" id="GO:0015833">
    <property type="term" value="P:peptide transport"/>
    <property type="evidence" value="ECO:0007669"/>
    <property type="project" value="InterPro"/>
</dbReference>
<dbReference type="InterPro" id="IPR017871">
    <property type="entry name" value="ABC_transporter-like_CS"/>
</dbReference>
<dbReference type="GO" id="GO:0016887">
    <property type="term" value="F:ATP hydrolysis activity"/>
    <property type="evidence" value="ECO:0007669"/>
    <property type="project" value="InterPro"/>
</dbReference>
<dbReference type="GO" id="GO:0055085">
    <property type="term" value="P:transmembrane transport"/>
    <property type="evidence" value="ECO:0007669"/>
    <property type="project" value="UniProtKB-ARBA"/>
</dbReference>
<feature type="region of interest" description="Disordered" evidence="5">
    <location>
        <begin position="1"/>
        <end position="55"/>
    </location>
</feature>
<dbReference type="InterPro" id="IPR027417">
    <property type="entry name" value="P-loop_NTPase"/>
</dbReference>
<dbReference type="RefSeq" id="WP_098484717.1">
    <property type="nucleotide sequence ID" value="NZ_PDJI01000004.1"/>
</dbReference>
<name>A0A2A9ERQ0_9MICO</name>
<dbReference type="NCBIfam" id="NF008453">
    <property type="entry name" value="PRK11308.1"/>
    <property type="match status" value="2"/>
</dbReference>
<evidence type="ECO:0000256" key="2">
    <source>
        <dbReference type="ARBA" id="ARBA00022448"/>
    </source>
</evidence>
<evidence type="ECO:0000256" key="3">
    <source>
        <dbReference type="ARBA" id="ARBA00022741"/>
    </source>
</evidence>
<dbReference type="CDD" id="cd03257">
    <property type="entry name" value="ABC_NikE_OppD_transporters"/>
    <property type="match status" value="2"/>
</dbReference>
<feature type="compositionally biased region" description="Low complexity" evidence="5">
    <location>
        <begin position="44"/>
        <end position="55"/>
    </location>
</feature>
<dbReference type="InterPro" id="IPR003439">
    <property type="entry name" value="ABC_transporter-like_ATP-bd"/>
</dbReference>
<accession>A0A2A9ERQ0</accession>
<dbReference type="EMBL" id="PDJI01000004">
    <property type="protein sequence ID" value="PFG40879.1"/>
    <property type="molecule type" value="Genomic_DNA"/>
</dbReference>
<dbReference type="SUPFAM" id="SSF52540">
    <property type="entry name" value="P-loop containing nucleoside triphosphate hydrolases"/>
    <property type="match status" value="2"/>
</dbReference>
<keyword evidence="3" id="KW-0547">Nucleotide-binding</keyword>
<dbReference type="FunFam" id="3.40.50.300:FF:000016">
    <property type="entry name" value="Oligopeptide ABC transporter ATP-binding component"/>
    <property type="match status" value="1"/>
</dbReference>
<dbReference type="PROSITE" id="PS50893">
    <property type="entry name" value="ABC_TRANSPORTER_2"/>
    <property type="match status" value="2"/>
</dbReference>